<evidence type="ECO:0000256" key="4">
    <source>
        <dbReference type="SAM" id="SignalP"/>
    </source>
</evidence>
<comment type="caution">
    <text evidence="5">The sequence shown here is derived from an EMBL/GenBank/DDBJ whole genome shotgun (WGS) entry which is preliminary data.</text>
</comment>
<name>A0A9D9GWB5_9FIRM</name>
<dbReference type="SUPFAM" id="SSF49373">
    <property type="entry name" value="Invasin/intimin cell-adhesion fragments"/>
    <property type="match status" value="1"/>
</dbReference>
<dbReference type="InterPro" id="IPR044925">
    <property type="entry name" value="His-Me_finger_sf"/>
</dbReference>
<gene>
    <name evidence="5" type="ORF">IAC61_05065</name>
</gene>
<feature type="chain" id="PRO_5039424696" evidence="4">
    <location>
        <begin position="27"/>
        <end position="649"/>
    </location>
</feature>
<reference evidence="5" key="1">
    <citation type="submission" date="2020-10" db="EMBL/GenBank/DDBJ databases">
        <authorList>
            <person name="Gilroy R."/>
        </authorList>
    </citation>
    <scope>NUCLEOTIDE SEQUENCE</scope>
    <source>
        <strain evidence="5">17113</strain>
    </source>
</reference>
<feature type="transmembrane region" description="Helical" evidence="3">
    <location>
        <begin position="621"/>
        <end position="643"/>
    </location>
</feature>
<proteinExistence type="predicted"/>
<dbReference type="PANTHER" id="PTHR33607">
    <property type="entry name" value="ENDONUCLEASE-1"/>
    <property type="match status" value="1"/>
</dbReference>
<dbReference type="EMBL" id="JADINA010000032">
    <property type="protein sequence ID" value="MBO8426667.1"/>
    <property type="molecule type" value="Genomic_DNA"/>
</dbReference>
<accession>A0A9D9GWB5</accession>
<evidence type="ECO:0000256" key="3">
    <source>
        <dbReference type="SAM" id="Phobius"/>
    </source>
</evidence>
<keyword evidence="5" id="KW-0255">Endonuclease</keyword>
<reference evidence="5" key="2">
    <citation type="journal article" date="2021" name="PeerJ">
        <title>Extensive microbial diversity within the chicken gut microbiome revealed by metagenomics and culture.</title>
        <authorList>
            <person name="Gilroy R."/>
            <person name="Ravi A."/>
            <person name="Getino M."/>
            <person name="Pursley I."/>
            <person name="Horton D.L."/>
            <person name="Alikhan N.F."/>
            <person name="Baker D."/>
            <person name="Gharbi K."/>
            <person name="Hall N."/>
            <person name="Watson M."/>
            <person name="Adriaenssens E.M."/>
            <person name="Foster-Nyarko E."/>
            <person name="Jarju S."/>
            <person name="Secka A."/>
            <person name="Antonio M."/>
            <person name="Oren A."/>
            <person name="Chaudhuri R.R."/>
            <person name="La Ragione R."/>
            <person name="Hildebrand F."/>
            <person name="Pallen M.J."/>
        </authorList>
    </citation>
    <scope>NUCLEOTIDE SEQUENCE</scope>
    <source>
        <strain evidence="5">17113</strain>
    </source>
</reference>
<dbReference type="Gene3D" id="2.60.40.1080">
    <property type="match status" value="1"/>
</dbReference>
<feature type="signal peptide" evidence="4">
    <location>
        <begin position="1"/>
        <end position="26"/>
    </location>
</feature>
<keyword evidence="1" id="KW-0540">Nuclease</keyword>
<protein>
    <submittedName>
        <fullName evidence="5">Endonuclease</fullName>
    </submittedName>
</protein>
<dbReference type="AlphaFoldDB" id="A0A9D9GWB5"/>
<keyword evidence="3" id="KW-1133">Transmembrane helix</keyword>
<evidence type="ECO:0000313" key="5">
    <source>
        <dbReference type="EMBL" id="MBO8426667.1"/>
    </source>
</evidence>
<evidence type="ECO:0000256" key="1">
    <source>
        <dbReference type="ARBA" id="ARBA00022722"/>
    </source>
</evidence>
<dbReference type="GO" id="GO:0004519">
    <property type="term" value="F:endonuclease activity"/>
    <property type="evidence" value="ECO:0007669"/>
    <property type="project" value="UniProtKB-KW"/>
</dbReference>
<keyword evidence="3" id="KW-0812">Transmembrane</keyword>
<dbReference type="PANTHER" id="PTHR33607:SF2">
    <property type="entry name" value="ENDONUCLEASE-1"/>
    <property type="match status" value="1"/>
</dbReference>
<evidence type="ECO:0000256" key="2">
    <source>
        <dbReference type="ARBA" id="ARBA00022801"/>
    </source>
</evidence>
<keyword evidence="2" id="KW-0378">Hydrolase</keyword>
<evidence type="ECO:0000313" key="6">
    <source>
        <dbReference type="Proteomes" id="UP000823634"/>
    </source>
</evidence>
<dbReference type="Proteomes" id="UP000823634">
    <property type="component" value="Unassembled WGS sequence"/>
</dbReference>
<sequence>MKAIKLAFILPLLAPSLFLSPIQADAAVGSYDTDPLTYYEDITAASGVELLGELHDLLATTHRTYTSYADCKNPVYVANTDSDYNGEVMEFYSQASIDASWGGGKQGTWNREHVWCKSLSNGVWDESYGGSDMHHIRPVESGLNSARNNSPYGEVSSSANALYYEDSNNNPVALGGHKENDVFEPLDNVKGDVARIIFYLYTHYNDYSNVGGTTNGSGGKFGDLDFSLIVDGSEEQAIETLLAWNELDPVSQQEEDRNEAVASYQGNRNPFIDHPEYADYIWGVASPSPSFSCPSELKLTLGQTKSIECGYSGELESLSFVSLDPDVVVVDGKGTVTALSVGEAAIEVEALVSGELFEEIVQVSVTAESLTSGAYRLLKSIPEQIDGEYVIAYGEKALNASLEEGLDVGSNYVEIAIDGGMITSDASAISLRFESRDDGFGIITPDGNYVYWGSSDSNGLSVASSASASSLNYFSADPDGLGIKGGGGARMRFNNASNQLRFRYYKESTYDAQQAIQIYKLEDDDGLNEAISFASSFLTTVTCDGGYTPPSESAWAAMGEEYESISASAKAHLSSATDETIILFLERYDYIISKYGTDAYPDFLGRGGNRAGRIGGGGADAIVPIAAVSLSFLALGSLLFLLYRKKEGR</sequence>
<dbReference type="InterPro" id="IPR007346">
    <property type="entry name" value="Endonuclease-I"/>
</dbReference>
<keyword evidence="4" id="KW-0732">Signal</keyword>
<organism evidence="5 6">
    <name type="scientific">Candidatus Alloenteromonas pullistercoris</name>
    <dbReference type="NCBI Taxonomy" id="2840785"/>
    <lineage>
        <taxon>Bacteria</taxon>
        <taxon>Bacillati</taxon>
        <taxon>Bacillota</taxon>
        <taxon>Bacillota incertae sedis</taxon>
        <taxon>Candidatus Alloenteromonas</taxon>
    </lineage>
</organism>
<keyword evidence="3" id="KW-0472">Membrane</keyword>
<dbReference type="GO" id="GO:0016787">
    <property type="term" value="F:hydrolase activity"/>
    <property type="evidence" value="ECO:0007669"/>
    <property type="project" value="UniProtKB-KW"/>
</dbReference>
<dbReference type="InterPro" id="IPR008964">
    <property type="entry name" value="Invasin/intimin_cell_adhesion"/>
</dbReference>
<dbReference type="SUPFAM" id="SSF54060">
    <property type="entry name" value="His-Me finger endonucleases"/>
    <property type="match status" value="1"/>
</dbReference>
<dbReference type="Pfam" id="PF04231">
    <property type="entry name" value="Endonuclease_1"/>
    <property type="match status" value="1"/>
</dbReference>